<comment type="caution">
    <text evidence="1">The sequence shown here is derived from an EMBL/GenBank/DDBJ whole genome shotgun (WGS) entry which is preliminary data.</text>
</comment>
<evidence type="ECO:0000313" key="2">
    <source>
        <dbReference type="Proteomes" id="UP000284407"/>
    </source>
</evidence>
<keyword evidence="2" id="KW-1185">Reference proteome</keyword>
<dbReference type="EMBL" id="RAQK01000001">
    <property type="protein sequence ID" value="RKE96672.1"/>
    <property type="molecule type" value="Genomic_DNA"/>
</dbReference>
<dbReference type="RefSeq" id="WP_147419680.1">
    <property type="nucleotide sequence ID" value="NZ_RAQK01000001.1"/>
</dbReference>
<organism evidence="1 2">
    <name type="scientific">Sulfitobacter guttiformis</name>
    <dbReference type="NCBI Taxonomy" id="74349"/>
    <lineage>
        <taxon>Bacteria</taxon>
        <taxon>Pseudomonadati</taxon>
        <taxon>Pseudomonadota</taxon>
        <taxon>Alphaproteobacteria</taxon>
        <taxon>Rhodobacterales</taxon>
        <taxon>Roseobacteraceae</taxon>
        <taxon>Sulfitobacter</taxon>
    </lineage>
</organism>
<accession>A0A420DR09</accession>
<evidence type="ECO:0000313" key="1">
    <source>
        <dbReference type="EMBL" id="RKE96672.1"/>
    </source>
</evidence>
<proteinExistence type="predicted"/>
<reference evidence="1 2" key="1">
    <citation type="submission" date="2018-09" db="EMBL/GenBank/DDBJ databases">
        <title>Genomic Encyclopedia of Archaeal and Bacterial Type Strains, Phase II (KMG-II): from individual species to whole genera.</title>
        <authorList>
            <person name="Goeker M."/>
        </authorList>
    </citation>
    <scope>NUCLEOTIDE SEQUENCE [LARGE SCALE GENOMIC DNA]</scope>
    <source>
        <strain evidence="1 2">DSM 11458</strain>
    </source>
</reference>
<dbReference type="AlphaFoldDB" id="A0A420DR09"/>
<protein>
    <submittedName>
        <fullName evidence="1">Uncharacterized protein</fullName>
    </submittedName>
</protein>
<gene>
    <name evidence="1" type="ORF">C8N30_1239</name>
</gene>
<sequence>MSEETSERAVVLIHHRAAQRYAHRLFAFSSSVFAEGWIQQARDDFNEDLFNFCFHAYRLCDLLGIKDGQLDISQGGTLHFKHEPSLVWETDFRRCLNTVRHCNTIQTGNARAPDGRKLFNQDENLMAAFVEVATDKHPQKRCIPIFALSYSYLQHVRPMVANFLNQQKKTEPVGSP</sequence>
<dbReference type="Proteomes" id="UP000284407">
    <property type="component" value="Unassembled WGS sequence"/>
</dbReference>
<name>A0A420DR09_9RHOB</name>